<dbReference type="GO" id="GO:0031204">
    <property type="term" value="P:post-translational protein targeting to membrane, translocation"/>
    <property type="evidence" value="ECO:0007669"/>
    <property type="project" value="TreeGrafter"/>
</dbReference>
<keyword evidence="8 11" id="KW-1133">Transmembrane helix</keyword>
<comment type="subcellular location">
    <subcellularLocation>
        <location evidence="1">Endoplasmic reticulum membrane</location>
        <topology evidence="1">Multi-pass membrane protein</topology>
    </subcellularLocation>
</comment>
<evidence type="ECO:0000256" key="4">
    <source>
        <dbReference type="ARBA" id="ARBA00022448"/>
    </source>
</evidence>
<protein>
    <recommendedName>
        <fullName evidence="3">Translocation protein SEC62</fullName>
    </recommendedName>
</protein>
<dbReference type="Proteomes" id="UP000749646">
    <property type="component" value="Unassembled WGS sequence"/>
</dbReference>
<feature type="non-terminal residue" evidence="12">
    <location>
        <position position="179"/>
    </location>
</feature>
<keyword evidence="5 11" id="KW-0812">Transmembrane</keyword>
<dbReference type="InterPro" id="IPR004728">
    <property type="entry name" value="Sec62"/>
</dbReference>
<feature type="transmembrane region" description="Helical" evidence="11">
    <location>
        <begin position="128"/>
        <end position="149"/>
    </location>
</feature>
<keyword evidence="7" id="KW-0653">Protein transport</keyword>
<proteinExistence type="inferred from homology"/>
<comment type="caution">
    <text evidence="12">The sequence shown here is derived from an EMBL/GenBank/DDBJ whole genome shotgun (WGS) entry which is preliminary data.</text>
</comment>
<comment type="similarity">
    <text evidence="2">Belongs to the SEC62 family.</text>
</comment>
<keyword evidence="4" id="KW-0813">Transport</keyword>
<evidence type="ECO:0000256" key="6">
    <source>
        <dbReference type="ARBA" id="ARBA00022824"/>
    </source>
</evidence>
<sequence length="179" mass="20270">MEPNEPPQRPKNLCQVADYLLSPQSGLKKRDGVFHEKRVSYFRGKGAVNALLKPEFRQTAVGKELGELTRESAAKLLGSMIPHQFFLKVERPSEPDMPKNMLQLVQVQSFSEDSVFLWRYEGSQLRTYLMAGGLLAIVLAGVMFPLWPMPLRMGVWYLSVGILIMLGLFFAMAIVRLIL</sequence>
<gene>
    <name evidence="12" type="primary">SEC62</name>
    <name evidence="12" type="ORF">BGZ65_004610</name>
</gene>
<dbReference type="OrthoDB" id="200187at2759"/>
<evidence type="ECO:0000313" key="13">
    <source>
        <dbReference type="Proteomes" id="UP000749646"/>
    </source>
</evidence>
<evidence type="ECO:0000256" key="7">
    <source>
        <dbReference type="ARBA" id="ARBA00022927"/>
    </source>
</evidence>
<evidence type="ECO:0000256" key="5">
    <source>
        <dbReference type="ARBA" id="ARBA00022692"/>
    </source>
</evidence>
<evidence type="ECO:0000256" key="3">
    <source>
        <dbReference type="ARBA" id="ARBA00021257"/>
    </source>
</evidence>
<evidence type="ECO:0000256" key="10">
    <source>
        <dbReference type="ARBA" id="ARBA00023136"/>
    </source>
</evidence>
<evidence type="ECO:0000256" key="2">
    <source>
        <dbReference type="ARBA" id="ARBA00010604"/>
    </source>
</evidence>
<dbReference type="AlphaFoldDB" id="A0A9P6IYG8"/>
<dbReference type="Pfam" id="PF03839">
    <property type="entry name" value="Sec62"/>
    <property type="match status" value="1"/>
</dbReference>
<feature type="transmembrane region" description="Helical" evidence="11">
    <location>
        <begin position="155"/>
        <end position="178"/>
    </location>
</feature>
<dbReference type="GO" id="GO:0005789">
    <property type="term" value="C:endoplasmic reticulum membrane"/>
    <property type="evidence" value="ECO:0007669"/>
    <property type="project" value="UniProtKB-SubCell"/>
</dbReference>
<evidence type="ECO:0000256" key="9">
    <source>
        <dbReference type="ARBA" id="ARBA00023010"/>
    </source>
</evidence>
<dbReference type="PANTHER" id="PTHR12443:SF9">
    <property type="entry name" value="TRANSLOCATION PROTEIN SEC62"/>
    <property type="match status" value="1"/>
</dbReference>
<organism evidence="12 13">
    <name type="scientific">Modicella reniformis</name>
    <dbReference type="NCBI Taxonomy" id="1440133"/>
    <lineage>
        <taxon>Eukaryota</taxon>
        <taxon>Fungi</taxon>
        <taxon>Fungi incertae sedis</taxon>
        <taxon>Mucoromycota</taxon>
        <taxon>Mortierellomycotina</taxon>
        <taxon>Mortierellomycetes</taxon>
        <taxon>Mortierellales</taxon>
        <taxon>Mortierellaceae</taxon>
        <taxon>Modicella</taxon>
    </lineage>
</organism>
<dbReference type="PANTHER" id="PTHR12443">
    <property type="entry name" value="TRANSLOCATION PROTEIN SEC62"/>
    <property type="match status" value="1"/>
</dbReference>
<name>A0A9P6IYG8_9FUNG</name>
<reference evidence="12" key="1">
    <citation type="journal article" date="2020" name="Fungal Divers.">
        <title>Resolving the Mortierellaceae phylogeny through synthesis of multi-gene phylogenetics and phylogenomics.</title>
        <authorList>
            <person name="Vandepol N."/>
            <person name="Liber J."/>
            <person name="Desiro A."/>
            <person name="Na H."/>
            <person name="Kennedy M."/>
            <person name="Barry K."/>
            <person name="Grigoriev I.V."/>
            <person name="Miller A.N."/>
            <person name="O'Donnell K."/>
            <person name="Stajich J.E."/>
            <person name="Bonito G."/>
        </authorList>
    </citation>
    <scope>NUCLEOTIDE SEQUENCE</scope>
    <source>
        <strain evidence="12">MES-2147</strain>
    </source>
</reference>
<dbReference type="EMBL" id="JAAAHW010006898">
    <property type="protein sequence ID" value="KAF9953544.1"/>
    <property type="molecule type" value="Genomic_DNA"/>
</dbReference>
<evidence type="ECO:0000256" key="11">
    <source>
        <dbReference type="SAM" id="Phobius"/>
    </source>
</evidence>
<evidence type="ECO:0000313" key="12">
    <source>
        <dbReference type="EMBL" id="KAF9953544.1"/>
    </source>
</evidence>
<keyword evidence="9" id="KW-0811">Translocation</keyword>
<keyword evidence="6" id="KW-0256">Endoplasmic reticulum</keyword>
<keyword evidence="10 11" id="KW-0472">Membrane</keyword>
<evidence type="ECO:0000256" key="8">
    <source>
        <dbReference type="ARBA" id="ARBA00022989"/>
    </source>
</evidence>
<accession>A0A9P6IYG8</accession>
<keyword evidence="13" id="KW-1185">Reference proteome</keyword>
<evidence type="ECO:0000256" key="1">
    <source>
        <dbReference type="ARBA" id="ARBA00004477"/>
    </source>
</evidence>